<dbReference type="Proteomes" id="UP000025227">
    <property type="component" value="Unplaced"/>
</dbReference>
<dbReference type="Pfam" id="PF17619">
    <property type="entry name" value="SCVP"/>
    <property type="match status" value="1"/>
</dbReference>
<sequence>MPRLVVFVGIFALSLPSVIKAAAPGRSAQATVRGKRQDGQAQVSVVTCLDFDASTSSSYLQTVRSTVEQLEESHNVFYDPHLIHVKAENIDGKFAAVYTIQGVNCDKLDNFISAIKGLSTLTKQVTVTCGGKTKTLA</sequence>
<dbReference type="WBParaSite" id="HCON_00090980-00001">
    <property type="protein sequence ID" value="HCON_00090980-00001"/>
    <property type="gene ID" value="HCON_00090980"/>
</dbReference>
<accession>A0A7I4YE73</accession>
<name>A0A7I4YE73_HAECO</name>
<dbReference type="AlphaFoldDB" id="A0A7I4YE73"/>
<evidence type="ECO:0000313" key="3">
    <source>
        <dbReference type="WBParaSite" id="HCON_00090980-00001"/>
    </source>
</evidence>
<dbReference type="InterPro" id="IPR035126">
    <property type="entry name" value="SCVP"/>
</dbReference>
<feature type="chain" id="PRO_5029687057" evidence="1">
    <location>
        <begin position="22"/>
        <end position="137"/>
    </location>
</feature>
<dbReference type="OrthoDB" id="5872262at2759"/>
<reference evidence="3" key="1">
    <citation type="submission" date="2020-12" db="UniProtKB">
        <authorList>
            <consortium name="WormBaseParasite"/>
        </authorList>
    </citation>
    <scope>IDENTIFICATION</scope>
    <source>
        <strain evidence="3">MHco3</strain>
    </source>
</reference>
<organism evidence="2 3">
    <name type="scientific">Haemonchus contortus</name>
    <name type="common">Barber pole worm</name>
    <dbReference type="NCBI Taxonomy" id="6289"/>
    <lineage>
        <taxon>Eukaryota</taxon>
        <taxon>Metazoa</taxon>
        <taxon>Ecdysozoa</taxon>
        <taxon>Nematoda</taxon>
        <taxon>Chromadorea</taxon>
        <taxon>Rhabditida</taxon>
        <taxon>Rhabditina</taxon>
        <taxon>Rhabditomorpha</taxon>
        <taxon>Strongyloidea</taxon>
        <taxon>Trichostrongylidae</taxon>
        <taxon>Haemonchus</taxon>
    </lineage>
</organism>
<keyword evidence="1" id="KW-0732">Signal</keyword>
<protein>
    <submittedName>
        <fullName evidence="3">Inhibitor I9 domain-containing protein</fullName>
    </submittedName>
</protein>
<evidence type="ECO:0000256" key="1">
    <source>
        <dbReference type="SAM" id="SignalP"/>
    </source>
</evidence>
<keyword evidence="2" id="KW-1185">Reference proteome</keyword>
<feature type="signal peptide" evidence="1">
    <location>
        <begin position="1"/>
        <end position="21"/>
    </location>
</feature>
<evidence type="ECO:0000313" key="2">
    <source>
        <dbReference type="Proteomes" id="UP000025227"/>
    </source>
</evidence>
<proteinExistence type="predicted"/>